<keyword evidence="3" id="KW-1185">Reference proteome</keyword>
<keyword evidence="1" id="KW-0812">Transmembrane</keyword>
<evidence type="ECO:0000313" key="2">
    <source>
        <dbReference type="EMBL" id="KDQ55664.1"/>
    </source>
</evidence>
<keyword evidence="1" id="KW-0472">Membrane</keyword>
<dbReference type="PANTHER" id="PTHR32285:SF48">
    <property type="entry name" value="PROTEIN TRICHOME BIREFRINGENCE-LIKE 19"/>
    <property type="match status" value="1"/>
</dbReference>
<dbReference type="STRING" id="933084.A0A067PLH8"/>
<keyword evidence="1" id="KW-1133">Transmembrane helix</keyword>
<gene>
    <name evidence="2" type="ORF">JAAARDRAFT_158990</name>
</gene>
<name>A0A067PLH8_9AGAM</name>
<dbReference type="EMBL" id="KL197724">
    <property type="protein sequence ID" value="KDQ55664.1"/>
    <property type="molecule type" value="Genomic_DNA"/>
</dbReference>
<evidence type="ECO:0000313" key="3">
    <source>
        <dbReference type="Proteomes" id="UP000027265"/>
    </source>
</evidence>
<dbReference type="InParanoid" id="A0A067PLH8"/>
<dbReference type="HOGENOM" id="CLU_039311_0_0_1"/>
<sequence length="458" mass="53018">MGSQHLVRVTTRPLTLSARLVALGSVFALCIFLYTCTSTSGNRYSLSFHLPDTPSVFKDRPRASCSPEAWSNGSWTYRGSHTSIEKMTDYDQVLQFAGMEGCAADREYHWHLGADRPDMWDRFPAVTSYDWKPSDDCQVRPFNREAFAQELVEEGGWLLLGDSLTENHFFSLSCLLYPHVRATPNYTENPGYDRYWAQNLYLKPTSPIVPYLKFPKGFNIETTPLVTFRRVDIFFTQPELVELHDKIHPDLREEDFKLFGDESTWTLSPNFYMHLFTAPLPEANYGTLVMSTGGHWTTWLFYGYRDESKPVEGYGINGILEFFGDAMEEWAGIVQKTLDDDRKRQRQVKRQVVIRSYLPGHEDCHKHKEPLKETIPLTPASPWNWYWLQDFNSVFKNVLSSRKYPDIHFLSIDRPGDLRPDAHATSDCLHLMAGAGVTEGWTHYIWHYISRELPGRIR</sequence>
<evidence type="ECO:0000256" key="1">
    <source>
        <dbReference type="SAM" id="Phobius"/>
    </source>
</evidence>
<dbReference type="OrthoDB" id="630188at2759"/>
<dbReference type="AlphaFoldDB" id="A0A067PLH8"/>
<accession>A0A067PLH8</accession>
<feature type="transmembrane region" description="Helical" evidence="1">
    <location>
        <begin position="16"/>
        <end position="35"/>
    </location>
</feature>
<dbReference type="GO" id="GO:0016413">
    <property type="term" value="F:O-acetyltransferase activity"/>
    <property type="evidence" value="ECO:0007669"/>
    <property type="project" value="InterPro"/>
</dbReference>
<reference evidence="3" key="1">
    <citation type="journal article" date="2014" name="Proc. Natl. Acad. Sci. U.S.A.">
        <title>Extensive sampling of basidiomycete genomes demonstrates inadequacy of the white-rot/brown-rot paradigm for wood decay fungi.</title>
        <authorList>
            <person name="Riley R."/>
            <person name="Salamov A.A."/>
            <person name="Brown D.W."/>
            <person name="Nagy L.G."/>
            <person name="Floudas D."/>
            <person name="Held B.W."/>
            <person name="Levasseur A."/>
            <person name="Lombard V."/>
            <person name="Morin E."/>
            <person name="Otillar R."/>
            <person name="Lindquist E.A."/>
            <person name="Sun H."/>
            <person name="LaButti K.M."/>
            <person name="Schmutz J."/>
            <person name="Jabbour D."/>
            <person name="Luo H."/>
            <person name="Baker S.E."/>
            <person name="Pisabarro A.G."/>
            <person name="Walton J.D."/>
            <person name="Blanchette R.A."/>
            <person name="Henrissat B."/>
            <person name="Martin F."/>
            <person name="Cullen D."/>
            <person name="Hibbett D.S."/>
            <person name="Grigoriev I.V."/>
        </authorList>
    </citation>
    <scope>NUCLEOTIDE SEQUENCE [LARGE SCALE GENOMIC DNA]</scope>
    <source>
        <strain evidence="3">MUCL 33604</strain>
    </source>
</reference>
<proteinExistence type="predicted"/>
<protein>
    <submittedName>
        <fullName evidence="2">Uncharacterized protein</fullName>
    </submittedName>
</protein>
<dbReference type="InterPro" id="IPR029962">
    <property type="entry name" value="TBL"/>
</dbReference>
<organism evidence="2 3">
    <name type="scientific">Jaapia argillacea MUCL 33604</name>
    <dbReference type="NCBI Taxonomy" id="933084"/>
    <lineage>
        <taxon>Eukaryota</taxon>
        <taxon>Fungi</taxon>
        <taxon>Dikarya</taxon>
        <taxon>Basidiomycota</taxon>
        <taxon>Agaricomycotina</taxon>
        <taxon>Agaricomycetes</taxon>
        <taxon>Agaricomycetidae</taxon>
        <taxon>Jaapiales</taxon>
        <taxon>Jaapiaceae</taxon>
        <taxon>Jaapia</taxon>
    </lineage>
</organism>
<dbReference type="Proteomes" id="UP000027265">
    <property type="component" value="Unassembled WGS sequence"/>
</dbReference>
<dbReference type="PANTHER" id="PTHR32285">
    <property type="entry name" value="PROTEIN TRICHOME BIREFRINGENCE-LIKE 9-RELATED"/>
    <property type="match status" value="1"/>
</dbReference>